<proteinExistence type="predicted"/>
<keyword evidence="3" id="KW-1185">Reference proteome</keyword>
<protein>
    <recommendedName>
        <fullName evidence="4">Helicase ATP-binding domain-containing protein</fullName>
    </recommendedName>
</protein>
<evidence type="ECO:0008006" key="4">
    <source>
        <dbReference type="Google" id="ProtNLM"/>
    </source>
</evidence>
<evidence type="ECO:0000313" key="3">
    <source>
        <dbReference type="Proteomes" id="UP000050424"/>
    </source>
</evidence>
<gene>
    <name evidence="2" type="ORF">AK830_g452</name>
</gene>
<name>A0A0P7BY11_9HYPO</name>
<feature type="compositionally biased region" description="Acidic residues" evidence="1">
    <location>
        <begin position="614"/>
        <end position="628"/>
    </location>
</feature>
<dbReference type="InterPro" id="IPR027417">
    <property type="entry name" value="P-loop_NTPase"/>
</dbReference>
<evidence type="ECO:0000256" key="1">
    <source>
        <dbReference type="SAM" id="MobiDB-lite"/>
    </source>
</evidence>
<dbReference type="STRING" id="78410.A0A0P7BY11"/>
<reference evidence="2 3" key="1">
    <citation type="submission" date="2015-09" db="EMBL/GenBank/DDBJ databases">
        <title>Draft genome of a European isolate of the apple canker pathogen Neonectria ditissima.</title>
        <authorList>
            <person name="Gomez-Cortecero A."/>
            <person name="Harrison R.J."/>
            <person name="Armitage A.D."/>
        </authorList>
    </citation>
    <scope>NUCLEOTIDE SEQUENCE [LARGE SCALE GENOMIC DNA]</scope>
    <source>
        <strain evidence="2 3">R09/05</strain>
    </source>
</reference>
<dbReference type="OrthoDB" id="4986691at2759"/>
<feature type="region of interest" description="Disordered" evidence="1">
    <location>
        <begin position="614"/>
        <end position="634"/>
    </location>
</feature>
<accession>A0A0P7BY11</accession>
<dbReference type="SUPFAM" id="SSF52540">
    <property type="entry name" value="P-loop containing nucleoside triphosphate hydrolases"/>
    <property type="match status" value="2"/>
</dbReference>
<feature type="compositionally biased region" description="Basic and acidic residues" evidence="1">
    <location>
        <begin position="1335"/>
        <end position="1348"/>
    </location>
</feature>
<feature type="region of interest" description="Disordered" evidence="1">
    <location>
        <begin position="1335"/>
        <end position="1369"/>
    </location>
</feature>
<dbReference type="Gene3D" id="3.40.50.300">
    <property type="entry name" value="P-loop containing nucleotide triphosphate hydrolases"/>
    <property type="match status" value="1"/>
</dbReference>
<feature type="compositionally biased region" description="Acidic residues" evidence="1">
    <location>
        <begin position="1349"/>
        <end position="1369"/>
    </location>
</feature>
<comment type="caution">
    <text evidence="2">The sequence shown here is derived from an EMBL/GenBank/DDBJ whole genome shotgun (WGS) entry which is preliminary data.</text>
</comment>
<dbReference type="Proteomes" id="UP000050424">
    <property type="component" value="Unassembled WGS sequence"/>
</dbReference>
<evidence type="ECO:0000313" key="2">
    <source>
        <dbReference type="EMBL" id="KPM45986.1"/>
    </source>
</evidence>
<organism evidence="2 3">
    <name type="scientific">Neonectria ditissima</name>
    <dbReference type="NCBI Taxonomy" id="78410"/>
    <lineage>
        <taxon>Eukaryota</taxon>
        <taxon>Fungi</taxon>
        <taxon>Dikarya</taxon>
        <taxon>Ascomycota</taxon>
        <taxon>Pezizomycotina</taxon>
        <taxon>Sordariomycetes</taxon>
        <taxon>Hypocreomycetidae</taxon>
        <taxon>Hypocreales</taxon>
        <taxon>Nectriaceae</taxon>
        <taxon>Neonectria</taxon>
    </lineage>
</organism>
<dbReference type="EMBL" id="LKCW01000003">
    <property type="protein sequence ID" value="KPM45986.1"/>
    <property type="molecule type" value="Genomic_DNA"/>
</dbReference>
<sequence length="1369" mass="155303">MAPTAKKTASKTQNVHNYVSIDRIPGLQIKDWRCRTFPTHAHVPAQQTTKERSKLYEEWKELGYPPGILVAYKWVTSMEKTAQTVHYLNLGDTLTLASYTDCLHNTEEMLTSQSMPSPIEVIKNLINNPEINVFVQNVFKSCIRPTFIPTINKVVFANLDNMKPNDISKTTFILVHAIQILLFSPTDFDPSRKYTRDRNAYPHRFPTPPEAGGGDLKFFEDFTIEDVNRSIIAFYYLVVRREGRVNNLIGRKPPKSTDPFVGYADPSYKLGRAPLEGADLSVSIHTEGVLSFDAEQSRMIRKRAKEIKAAQLGADGRPALPPPPDKSPNAIIGLDAVDLHTEVMEAMGSTNLKETLKQKFEAKSASEVAPISHNDMDKVIYALKCKHGYENPDKVYAGVSKQVAHNPRISNGCLDFTERQKESDTQQNDANKYPGDINGLTNKMQEVFDLEMQMNVTHPVANPDLDLLGSKYGMAKYPKISFYPDSQHVQPLKPHQLVGTDMTRIYLSAIEMAVKLKEQAIRMGEKPQFKPVLILTSPNSITQTYSKVKKEFPSLHPKTYYTSPGTLSDKLAHFRTIIISTYSTYSLRHVIKKNESFVWKDGFEPEGKQRIDDYQEDDDKAEEADAEDGSNSRVAKRKSEIPRFLHYAFNCDEIDLLGKNNPLKADGNLVTYSLDSAVESYSFSWLIADDAHCRGDMFSSYYNLMRLLKWETLIWVSGTPMANSGRDLIAPLGLFWMSMKIDWTPDPETFPNAALMYDPNYDPYKEVWSKAKEGEEAAGKVLGIFHETYLKGHPELIPMEEAFRKDSYVRLWYLSAALYRIAGRQMSWGNDHARQVIRPIMEKMQIRRTMRSEVVLPGNLGKTTPTEGLLPATVCVEEVAFDEYGPLAEAVKREGIASSESLFAMPQARGQVSDGQASQSDLSSSKVGQLNFEVHRKAVMAAFDWRNQTILNQPTFYGEKSDISQRLQEAFTDKGLSELTEVTKADETSFGMRTEDVKQLFQTDTNGGLNYYYLLCRKDPAFLAPADRALFVRWMADESPILTRALELAHTYVNLDNERFLLYVDTPWLQAVTCAFFTLAGFNVATVRPSDKQSERSKIIDGWNRDSDLEILVVNVNTLSTSINIHKQCSKGAFLTWHLDAETMLQNIDRLVRIDQTKAVKFHLLKVKNSYYDNIERLCTQDWAAQLSAEVNFPHWLDGDLRECCVFEMIKTAWNQPFNRYVWVVSHVVDGPDFEYYSDKCMAIGHLMSRCAKLMMAARPDDEEFWKAQKGFLFDGLVKIYETSSTEGMPGFLEKTNDRLLQSVFPDVKAAFEGLDKEELASELKHKELAQKVKERNMAKSVESHIDSDSDDDTEADESDENDGSDEDV</sequence>